<keyword evidence="2" id="KW-1185">Reference proteome</keyword>
<name>A0A6H5JAF1_9HYME</name>
<dbReference type="Proteomes" id="UP000479190">
    <property type="component" value="Unassembled WGS sequence"/>
</dbReference>
<gene>
    <name evidence="1" type="ORF">TBRA_LOCUS16119</name>
</gene>
<reference evidence="1 2" key="1">
    <citation type="submission" date="2020-02" db="EMBL/GenBank/DDBJ databases">
        <authorList>
            <person name="Ferguson B K."/>
        </authorList>
    </citation>
    <scope>NUCLEOTIDE SEQUENCE [LARGE SCALE GENOMIC DNA]</scope>
</reference>
<protein>
    <submittedName>
        <fullName evidence="1">Uncharacterized protein</fullName>
    </submittedName>
</protein>
<dbReference type="AlphaFoldDB" id="A0A6H5JAF1"/>
<accession>A0A6H5JAF1</accession>
<organism evidence="1 2">
    <name type="scientific">Trichogramma brassicae</name>
    <dbReference type="NCBI Taxonomy" id="86971"/>
    <lineage>
        <taxon>Eukaryota</taxon>
        <taxon>Metazoa</taxon>
        <taxon>Ecdysozoa</taxon>
        <taxon>Arthropoda</taxon>
        <taxon>Hexapoda</taxon>
        <taxon>Insecta</taxon>
        <taxon>Pterygota</taxon>
        <taxon>Neoptera</taxon>
        <taxon>Endopterygota</taxon>
        <taxon>Hymenoptera</taxon>
        <taxon>Apocrita</taxon>
        <taxon>Proctotrupomorpha</taxon>
        <taxon>Chalcidoidea</taxon>
        <taxon>Trichogrammatidae</taxon>
        <taxon>Trichogramma</taxon>
    </lineage>
</organism>
<dbReference type="EMBL" id="CADCXV010001461">
    <property type="protein sequence ID" value="CAB0044531.1"/>
    <property type="molecule type" value="Genomic_DNA"/>
</dbReference>
<proteinExistence type="predicted"/>
<sequence>MILPSAKDRLYIMCVESNVFKDRSSDNRLIFKRTSSIKCEIHKALGTSDIASYKYRRYIEKIPRANAVSASPRTPSYMRGPTGRIRRNSWIPIDSYVKIYLQLIKGWPSCTAASKRTHTQSRRAVSLSAIHDQTTALCGTGHTLISRHRFRNHETLLNSSDRMRSSEARGSCILSSRSVPSSAR</sequence>
<evidence type="ECO:0000313" key="1">
    <source>
        <dbReference type="EMBL" id="CAB0044531.1"/>
    </source>
</evidence>
<evidence type="ECO:0000313" key="2">
    <source>
        <dbReference type="Proteomes" id="UP000479190"/>
    </source>
</evidence>